<keyword evidence="9" id="KW-0406">Ion transport</keyword>
<evidence type="ECO:0000313" key="15">
    <source>
        <dbReference type="EMBL" id="RMX41153.1"/>
    </source>
</evidence>
<dbReference type="Gene3D" id="1.10.287.70">
    <property type="match status" value="1"/>
</dbReference>
<evidence type="ECO:0000259" key="14">
    <source>
        <dbReference type="SMART" id="SM00225"/>
    </source>
</evidence>
<evidence type="ECO:0000256" key="10">
    <source>
        <dbReference type="ARBA" id="ARBA00023136"/>
    </source>
</evidence>
<evidence type="ECO:0000256" key="6">
    <source>
        <dbReference type="ARBA" id="ARBA00022882"/>
    </source>
</evidence>
<reference evidence="15 16" key="1">
    <citation type="journal article" date="2018" name="Sci. Rep.">
        <title>Comparative analysis of the Pocillopora damicornis genome highlights role of immune system in coral evolution.</title>
        <authorList>
            <person name="Cunning R."/>
            <person name="Bay R.A."/>
            <person name="Gillette P."/>
            <person name="Baker A.C."/>
            <person name="Traylor-Knowles N."/>
        </authorList>
    </citation>
    <scope>NUCLEOTIDE SEQUENCE [LARGE SCALE GENOMIC DNA]</scope>
    <source>
        <strain evidence="15">RSMAS</strain>
        <tissue evidence="15">Whole animal</tissue>
    </source>
</reference>
<feature type="compositionally biased region" description="Polar residues" evidence="12">
    <location>
        <begin position="508"/>
        <end position="530"/>
    </location>
</feature>
<evidence type="ECO:0000256" key="9">
    <source>
        <dbReference type="ARBA" id="ARBA00023065"/>
    </source>
</evidence>
<keyword evidence="5" id="KW-0631">Potassium channel</keyword>
<evidence type="ECO:0000256" key="4">
    <source>
        <dbReference type="ARBA" id="ARBA00022692"/>
    </source>
</evidence>
<organism evidence="15 16">
    <name type="scientific">Pocillopora damicornis</name>
    <name type="common">Cauliflower coral</name>
    <name type="synonym">Millepora damicornis</name>
    <dbReference type="NCBI Taxonomy" id="46731"/>
    <lineage>
        <taxon>Eukaryota</taxon>
        <taxon>Metazoa</taxon>
        <taxon>Cnidaria</taxon>
        <taxon>Anthozoa</taxon>
        <taxon>Hexacorallia</taxon>
        <taxon>Scleractinia</taxon>
        <taxon>Astrocoeniina</taxon>
        <taxon>Pocilloporidae</taxon>
        <taxon>Pocillopora</taxon>
    </lineage>
</organism>
<protein>
    <recommendedName>
        <fullName evidence="14">BTB domain-containing protein</fullName>
    </recommendedName>
</protein>
<feature type="region of interest" description="Disordered" evidence="12">
    <location>
        <begin position="494"/>
        <end position="530"/>
    </location>
</feature>
<keyword evidence="3" id="KW-0633">Potassium transport</keyword>
<dbReference type="InterPro" id="IPR011333">
    <property type="entry name" value="SKP1/BTB/POZ_sf"/>
</dbReference>
<dbReference type="FunFam" id="1.10.287.70:FF:000002">
    <property type="entry name" value="Potassium voltage-gated channel subfamily a member"/>
    <property type="match status" value="1"/>
</dbReference>
<dbReference type="FunFam" id="1.20.120.350:FF:000074">
    <property type="entry name" value="SHaW family of potassium channels"/>
    <property type="match status" value="1"/>
</dbReference>
<dbReference type="GO" id="GO:0051260">
    <property type="term" value="P:protein homooligomerization"/>
    <property type="evidence" value="ECO:0007669"/>
    <property type="project" value="InterPro"/>
</dbReference>
<evidence type="ECO:0000256" key="13">
    <source>
        <dbReference type="SAM" id="Phobius"/>
    </source>
</evidence>
<dbReference type="EMBL" id="RCHS01003525">
    <property type="protein sequence ID" value="RMX41153.1"/>
    <property type="molecule type" value="Genomic_DNA"/>
</dbReference>
<dbReference type="OrthoDB" id="415460at2759"/>
<dbReference type="STRING" id="46731.A0A3M6TIA3"/>
<feature type="transmembrane region" description="Helical" evidence="13">
    <location>
        <begin position="360"/>
        <end position="377"/>
    </location>
</feature>
<keyword evidence="8 13" id="KW-1133">Transmembrane helix</keyword>
<dbReference type="InterPro" id="IPR003968">
    <property type="entry name" value="K_chnl_volt-dep_Kv"/>
</dbReference>
<dbReference type="InterPro" id="IPR027359">
    <property type="entry name" value="Volt_channel_dom_sf"/>
</dbReference>
<dbReference type="SMART" id="SM00225">
    <property type="entry name" value="BTB"/>
    <property type="match status" value="1"/>
</dbReference>
<dbReference type="PANTHER" id="PTHR11537:SF113">
    <property type="entry name" value="POTASSIUM VOLTAGE-GATED CHANNEL PROTEIN SHAKER"/>
    <property type="match status" value="1"/>
</dbReference>
<keyword evidence="6" id="KW-0851">Voltage-gated channel</keyword>
<evidence type="ECO:0000256" key="8">
    <source>
        <dbReference type="ARBA" id="ARBA00022989"/>
    </source>
</evidence>
<dbReference type="Gene3D" id="1.20.120.350">
    <property type="entry name" value="Voltage-gated potassium channels. Chain C"/>
    <property type="match status" value="1"/>
</dbReference>
<dbReference type="Proteomes" id="UP000275408">
    <property type="component" value="Unassembled WGS sequence"/>
</dbReference>
<evidence type="ECO:0000256" key="1">
    <source>
        <dbReference type="ARBA" id="ARBA00004141"/>
    </source>
</evidence>
<feature type="transmembrane region" description="Helical" evidence="13">
    <location>
        <begin position="328"/>
        <end position="348"/>
    </location>
</feature>
<accession>A0A3M6TIA3</accession>
<dbReference type="Pfam" id="PF02214">
    <property type="entry name" value="BTB_2"/>
    <property type="match status" value="1"/>
</dbReference>
<dbReference type="SUPFAM" id="SSF54695">
    <property type="entry name" value="POZ domain"/>
    <property type="match status" value="1"/>
</dbReference>
<dbReference type="InterPro" id="IPR000210">
    <property type="entry name" value="BTB/POZ_dom"/>
</dbReference>
<dbReference type="PRINTS" id="PR01491">
    <property type="entry name" value="KVCHANNEL"/>
</dbReference>
<feature type="transmembrane region" description="Helical" evidence="13">
    <location>
        <begin position="179"/>
        <end position="202"/>
    </location>
</feature>
<dbReference type="InterPro" id="IPR005821">
    <property type="entry name" value="Ion_trans_dom"/>
</dbReference>
<evidence type="ECO:0000313" key="16">
    <source>
        <dbReference type="Proteomes" id="UP000275408"/>
    </source>
</evidence>
<evidence type="ECO:0000256" key="11">
    <source>
        <dbReference type="ARBA" id="ARBA00023303"/>
    </source>
</evidence>
<dbReference type="InterPro" id="IPR003972">
    <property type="entry name" value="K_chnl_volt-dep_Kv1"/>
</dbReference>
<feature type="transmembrane region" description="Helical" evidence="13">
    <location>
        <begin position="231"/>
        <end position="253"/>
    </location>
</feature>
<feature type="transmembrane region" description="Helical" evidence="13">
    <location>
        <begin position="389"/>
        <end position="412"/>
    </location>
</feature>
<dbReference type="InterPro" id="IPR003131">
    <property type="entry name" value="T1-type_BTB"/>
</dbReference>
<comment type="caution">
    <text evidence="15">The sequence shown here is derived from an EMBL/GenBank/DDBJ whole genome shotgun (WGS) entry which is preliminary data.</text>
</comment>
<gene>
    <name evidence="15" type="ORF">pdam_00013987</name>
</gene>
<feature type="transmembrane region" description="Helical" evidence="13">
    <location>
        <begin position="260"/>
        <end position="282"/>
    </location>
</feature>
<keyword evidence="10 13" id="KW-0472">Membrane</keyword>
<proteinExistence type="predicted"/>
<feature type="domain" description="BTB" evidence="14">
    <location>
        <begin position="40"/>
        <end position="140"/>
    </location>
</feature>
<evidence type="ECO:0000256" key="12">
    <source>
        <dbReference type="SAM" id="MobiDB-lite"/>
    </source>
</evidence>
<dbReference type="PANTHER" id="PTHR11537">
    <property type="entry name" value="VOLTAGE-GATED POTASSIUM CHANNEL"/>
    <property type="match status" value="1"/>
</dbReference>
<dbReference type="Gene3D" id="3.30.710.10">
    <property type="entry name" value="Potassium Channel Kv1.1, Chain A"/>
    <property type="match status" value="1"/>
</dbReference>
<evidence type="ECO:0000256" key="5">
    <source>
        <dbReference type="ARBA" id="ARBA00022826"/>
    </source>
</evidence>
<sequence length="530" mass="59061">MAMAVATAVTLSYRRSRTTSRDWSVANSVPVGVVDTSLTEPIVINIGGKKYETYESTLNQFPNTLLGNPEKRKKYFDEKNNEYFFDRHRSSFTAILYYYQSGGMLERPLHVPPDIFLEELNFFQLTDDMQKENEAVANCEDDDGGKDYDDEEELPKNRTLRAIWLAFESPNSSFCAKGLAIFSLVIILLSIVVFCVETMPVLNDSPRTDANETKPAANETKPAERGKNKHVFFVLNAICSSWFTFEYVIRFIASPNKIRFLKAILNILDLLSILPFYVSLIVPEESAGSIDILRVMRVIRVCRIFKLTRHSKGLHVLGKTLYASVNELIMLMLFLVIGVILFASAAYYAEDKPGSKFASIPHAFWWAVVTMTTVGYGDMYPQTTLGKLVGAMCALSGVLAIALPVPVIVSNFEFYYKEELSKRENAESVSYKNLNSLVPKSPMLEHKLLLDSEAGTPTHSAKLDVNPGQYSSPLLTHRITNGAMKFGQDTIIETDELSTGGGGGSGSKPSTPINRRKQQQSAPPNSETVL</sequence>
<keyword evidence="7" id="KW-0630">Potassium</keyword>
<comment type="subcellular location">
    <subcellularLocation>
        <location evidence="1">Membrane</location>
        <topology evidence="1">Multi-pass membrane protein</topology>
    </subcellularLocation>
</comment>
<evidence type="ECO:0000256" key="3">
    <source>
        <dbReference type="ARBA" id="ARBA00022538"/>
    </source>
</evidence>
<keyword evidence="11" id="KW-0407">Ion channel</keyword>
<dbReference type="FunFam" id="3.30.710.10:FF:000214">
    <property type="entry name" value="Potassium voltage-gated channel protein shk-1"/>
    <property type="match status" value="1"/>
</dbReference>
<dbReference type="GO" id="GO:0008076">
    <property type="term" value="C:voltage-gated potassium channel complex"/>
    <property type="evidence" value="ECO:0007669"/>
    <property type="project" value="InterPro"/>
</dbReference>
<dbReference type="SUPFAM" id="SSF81324">
    <property type="entry name" value="Voltage-gated potassium channels"/>
    <property type="match status" value="1"/>
</dbReference>
<dbReference type="GO" id="GO:0005251">
    <property type="term" value="F:delayed rectifier potassium channel activity"/>
    <property type="evidence" value="ECO:0007669"/>
    <property type="project" value="TreeGrafter"/>
</dbReference>
<dbReference type="PRINTS" id="PR00169">
    <property type="entry name" value="KCHANNEL"/>
</dbReference>
<dbReference type="OMA" id="RTIWIMF"/>
<dbReference type="AlphaFoldDB" id="A0A3M6TIA3"/>
<dbReference type="InterPro" id="IPR028325">
    <property type="entry name" value="VG_K_chnl"/>
</dbReference>
<name>A0A3M6TIA3_POCDA</name>
<dbReference type="Pfam" id="PF00520">
    <property type="entry name" value="Ion_trans"/>
    <property type="match status" value="1"/>
</dbReference>
<evidence type="ECO:0000256" key="7">
    <source>
        <dbReference type="ARBA" id="ARBA00022958"/>
    </source>
</evidence>
<keyword evidence="2" id="KW-0813">Transport</keyword>
<keyword evidence="16" id="KW-1185">Reference proteome</keyword>
<keyword evidence="4 13" id="KW-0812">Transmembrane</keyword>
<evidence type="ECO:0000256" key="2">
    <source>
        <dbReference type="ARBA" id="ARBA00022448"/>
    </source>
</evidence>
<dbReference type="GO" id="GO:0001508">
    <property type="term" value="P:action potential"/>
    <property type="evidence" value="ECO:0007669"/>
    <property type="project" value="TreeGrafter"/>
</dbReference>
<dbReference type="PRINTS" id="PR01496">
    <property type="entry name" value="SHAKERCHANEL"/>
</dbReference>